<proteinExistence type="predicted"/>
<keyword evidence="3" id="KW-1185">Reference proteome</keyword>
<accession>A0A4D9E4J1</accession>
<reference evidence="2 3" key="1">
    <citation type="submission" date="2019-04" db="EMBL/GenBank/DDBJ databases">
        <title>Draft genome of the big-headed turtle Platysternon megacephalum.</title>
        <authorList>
            <person name="Gong S."/>
        </authorList>
    </citation>
    <scope>NUCLEOTIDE SEQUENCE [LARGE SCALE GENOMIC DNA]</scope>
    <source>
        <strain evidence="2">DO16091913</strain>
        <tissue evidence="2">Muscle</tissue>
    </source>
</reference>
<dbReference type="AlphaFoldDB" id="A0A4D9E4J1"/>
<gene>
    <name evidence="2" type="ORF">DR999_PMT14237</name>
</gene>
<name>A0A4D9E4J1_9SAUR</name>
<feature type="region of interest" description="Disordered" evidence="1">
    <location>
        <begin position="93"/>
        <end position="116"/>
    </location>
</feature>
<dbReference type="EMBL" id="QXTE01000159">
    <property type="protein sequence ID" value="TFK03365.1"/>
    <property type="molecule type" value="Genomic_DNA"/>
</dbReference>
<evidence type="ECO:0000256" key="1">
    <source>
        <dbReference type="SAM" id="MobiDB-lite"/>
    </source>
</evidence>
<dbReference type="Proteomes" id="UP000297703">
    <property type="component" value="Unassembled WGS sequence"/>
</dbReference>
<comment type="caution">
    <text evidence="2">The sequence shown here is derived from an EMBL/GenBank/DDBJ whole genome shotgun (WGS) entry which is preliminary data.</text>
</comment>
<sequence>MEKQIQGVGFLLPEVAIRCLPFFPESQRRGLNNLTVAPRPQGDRCCGNQPEGSLVQPDFLADFTGDFSLSSLASFQLYFCGLWFRLKNKIRRKKGVPSRPMQGKGSARTAASASQG</sequence>
<evidence type="ECO:0000313" key="3">
    <source>
        <dbReference type="Proteomes" id="UP000297703"/>
    </source>
</evidence>
<protein>
    <submittedName>
        <fullName evidence="2">Small integral membrane protein 24</fullName>
    </submittedName>
</protein>
<evidence type="ECO:0000313" key="2">
    <source>
        <dbReference type="EMBL" id="TFK03365.1"/>
    </source>
</evidence>
<organism evidence="2 3">
    <name type="scientific">Platysternon megacephalum</name>
    <name type="common">big-headed turtle</name>
    <dbReference type="NCBI Taxonomy" id="55544"/>
    <lineage>
        <taxon>Eukaryota</taxon>
        <taxon>Metazoa</taxon>
        <taxon>Chordata</taxon>
        <taxon>Craniata</taxon>
        <taxon>Vertebrata</taxon>
        <taxon>Euteleostomi</taxon>
        <taxon>Archelosauria</taxon>
        <taxon>Testudinata</taxon>
        <taxon>Testudines</taxon>
        <taxon>Cryptodira</taxon>
        <taxon>Durocryptodira</taxon>
        <taxon>Testudinoidea</taxon>
        <taxon>Platysternidae</taxon>
        <taxon>Platysternon</taxon>
    </lineage>
</organism>
<reference evidence="2 3" key="2">
    <citation type="submission" date="2019-04" db="EMBL/GenBank/DDBJ databases">
        <title>The genome sequence of big-headed turtle.</title>
        <authorList>
            <person name="Gong S."/>
        </authorList>
    </citation>
    <scope>NUCLEOTIDE SEQUENCE [LARGE SCALE GENOMIC DNA]</scope>
    <source>
        <strain evidence="2">DO16091913</strain>
        <tissue evidence="2">Muscle</tissue>
    </source>
</reference>